<dbReference type="RefSeq" id="WP_263830006.1">
    <property type="nucleotide sequence ID" value="NZ_JAOWLB010000016.1"/>
</dbReference>
<reference evidence="1 2" key="1">
    <citation type="submission" date="2022-10" db="EMBL/GenBank/DDBJ databases">
        <title>Ruegeria sp. nov., isolated from ocean surface sediments.</title>
        <authorList>
            <person name="He W."/>
            <person name="Xue H.-P."/>
            <person name="Zhang D.-F."/>
        </authorList>
    </citation>
    <scope>NUCLEOTIDE SEQUENCE [LARGE SCALE GENOMIC DNA]</scope>
    <source>
        <strain evidence="1 2">XHP0148</strain>
    </source>
</reference>
<dbReference type="Pfam" id="PF13665">
    <property type="entry name" value="Tox-PAAR-like"/>
    <property type="match status" value="1"/>
</dbReference>
<protein>
    <submittedName>
        <fullName evidence="1">DUF4150 domain-containing protein</fullName>
    </submittedName>
</protein>
<evidence type="ECO:0000313" key="1">
    <source>
        <dbReference type="EMBL" id="MCV2890306.1"/>
    </source>
</evidence>
<sequence>MPSHVLVNGLGLTYKSTIGISIATIPDVCKTPSPGGPIPVPYPNIANQGTLSGGTTTVKAKGKMIAIKGSQYKSSNGDEPGTAGGIKSNVNMKATDWITYSFDVKMDGKNACRNTDKKFHNNKNTVDLAGNVDPVMPTKGLKAIAAACNKAVNQAEGYCGPGTTNTGPRGRECTRLGTLKHKCCEDQLKKEKQNAGGDLDGFETEVPYQRVSSNPLRFRRRAPGAGPSPQQQATQAYETFISNRMAGYSKSLTQAQGRAAARRAARNRNIYINALRKARGGDFIPDVVRYNPKPVRAYDYKFNCKAGGHMAPSQTAKYRAVFKIKPTIIHVDGRKC</sequence>
<gene>
    <name evidence="1" type="ORF">OE747_18370</name>
</gene>
<keyword evidence="2" id="KW-1185">Reference proteome</keyword>
<dbReference type="Proteomes" id="UP001320899">
    <property type="component" value="Unassembled WGS sequence"/>
</dbReference>
<dbReference type="EMBL" id="JAOWLB010000016">
    <property type="protein sequence ID" value="MCV2890306.1"/>
    <property type="molecule type" value="Genomic_DNA"/>
</dbReference>
<organism evidence="1 2">
    <name type="scientific">Ruegeria aquimaris</name>
    <dbReference type="NCBI Taxonomy" id="2984333"/>
    <lineage>
        <taxon>Bacteria</taxon>
        <taxon>Pseudomonadati</taxon>
        <taxon>Pseudomonadota</taxon>
        <taxon>Alphaproteobacteria</taxon>
        <taxon>Rhodobacterales</taxon>
        <taxon>Roseobacteraceae</taxon>
        <taxon>Ruegeria</taxon>
    </lineage>
</organism>
<name>A0ABT3ANS4_9RHOB</name>
<accession>A0ABT3ANS4</accession>
<evidence type="ECO:0000313" key="2">
    <source>
        <dbReference type="Proteomes" id="UP001320899"/>
    </source>
</evidence>
<comment type="caution">
    <text evidence="1">The sequence shown here is derived from an EMBL/GenBank/DDBJ whole genome shotgun (WGS) entry which is preliminary data.</text>
</comment>
<dbReference type="CDD" id="cd14740">
    <property type="entry name" value="PAAR_4"/>
    <property type="match status" value="1"/>
</dbReference>
<proteinExistence type="predicted"/>